<protein>
    <submittedName>
        <fullName evidence="1">Uncharacterized protein</fullName>
    </submittedName>
</protein>
<sequence>MEELRKLEQVHTLITLMDSRGIPITSSSSSNRFIANFLLLLVQPCGELDFDDKFDLVSEYMPKVSAS</sequence>
<proteinExistence type="predicted"/>
<name>A0ACB6HB55_CUCSA</name>
<dbReference type="Proteomes" id="UP000029981">
    <property type="component" value="Unassembled WGS sequence"/>
</dbReference>
<evidence type="ECO:0000313" key="1">
    <source>
        <dbReference type="EMBL" id="KAE8637162.1"/>
    </source>
</evidence>
<reference evidence="1 2" key="3">
    <citation type="journal article" date="2010" name="BMC Genomics">
        <title>Transcriptome sequencing and comparative analysis of cucumber flowers with different sex types.</title>
        <authorList>
            <person name="Guo S."/>
            <person name="Zheng Y."/>
            <person name="Joung J.G."/>
            <person name="Liu S."/>
            <person name="Zhang Z."/>
            <person name="Crasta O.R."/>
            <person name="Sobral B.W."/>
            <person name="Xu Y."/>
            <person name="Huang S."/>
            <person name="Fei Z."/>
        </authorList>
    </citation>
    <scope>NUCLEOTIDE SEQUENCE [LARGE SCALE GENOMIC DNA]</scope>
    <source>
        <strain evidence="2">cv. 9930</strain>
        <tissue evidence="1">Leaf</tissue>
    </source>
</reference>
<accession>A0ACB6HB55</accession>
<keyword evidence="2" id="KW-1185">Reference proteome</keyword>
<reference evidence="1 2" key="5">
    <citation type="journal article" date="2019" name="Gigascience">
        <title>A chromosome-scale genome assembly of cucumber (Cucumis sativus L.).</title>
        <authorList>
            <person name="Li Q."/>
            <person name="Li H."/>
            <person name="Huang W."/>
            <person name="Xu Y."/>
            <person name="Zhou Q."/>
            <person name="Wang S."/>
            <person name="Ruan J."/>
            <person name="Huang S."/>
            <person name="Zhang Z."/>
        </authorList>
    </citation>
    <scope>NUCLEOTIDE SEQUENCE [LARGE SCALE GENOMIC DNA]</scope>
    <source>
        <strain evidence="2">cv. 9930</strain>
        <tissue evidence="1">Leaf</tissue>
    </source>
</reference>
<comment type="caution">
    <text evidence="1">The sequence shown here is derived from an EMBL/GenBank/DDBJ whole genome shotgun (WGS) entry which is preliminary data.</text>
</comment>
<organism evidence="1 2">
    <name type="scientific">Cucumis sativus</name>
    <name type="common">Cucumber</name>
    <dbReference type="NCBI Taxonomy" id="3659"/>
    <lineage>
        <taxon>Eukaryota</taxon>
        <taxon>Viridiplantae</taxon>
        <taxon>Streptophyta</taxon>
        <taxon>Embryophyta</taxon>
        <taxon>Tracheophyta</taxon>
        <taxon>Spermatophyta</taxon>
        <taxon>Magnoliopsida</taxon>
        <taxon>eudicotyledons</taxon>
        <taxon>Gunneridae</taxon>
        <taxon>Pentapetalae</taxon>
        <taxon>rosids</taxon>
        <taxon>fabids</taxon>
        <taxon>Cucurbitales</taxon>
        <taxon>Cucurbitaceae</taxon>
        <taxon>Benincaseae</taxon>
        <taxon>Cucumis</taxon>
    </lineage>
</organism>
<reference evidence="1 2" key="1">
    <citation type="journal article" date="2009" name="Nat. Genet.">
        <title>The genome of the cucumber, Cucumis sativus L.</title>
        <authorList>
            <person name="Huang S."/>
            <person name="Li R."/>
            <person name="Zhang Z."/>
            <person name="Li L."/>
            <person name="Gu X."/>
            <person name="Fan W."/>
            <person name="Lucas W.J."/>
            <person name="Wang X."/>
            <person name="Xie B."/>
            <person name="Ni P."/>
            <person name="Ren Y."/>
            <person name="Zhu H."/>
            <person name="Li J."/>
            <person name="Lin K."/>
            <person name="Jin W."/>
            <person name="Fei Z."/>
            <person name="Li G."/>
            <person name="Staub J."/>
            <person name="Kilian A."/>
            <person name="van der Vossen E.A."/>
            <person name="Wu Y."/>
            <person name="Guo J."/>
            <person name="He J."/>
            <person name="Jia Z."/>
            <person name="Ren Y."/>
            <person name="Tian G."/>
            <person name="Lu Y."/>
            <person name="Ruan J."/>
            <person name="Qian W."/>
            <person name="Wang M."/>
            <person name="Huang Q."/>
            <person name="Li B."/>
            <person name="Xuan Z."/>
            <person name="Cao J."/>
            <person name="Asan"/>
            <person name="Wu Z."/>
            <person name="Zhang J."/>
            <person name="Cai Q."/>
            <person name="Bai Y."/>
            <person name="Zhao B."/>
            <person name="Han Y."/>
            <person name="Li Y."/>
            <person name="Li X."/>
            <person name="Wang S."/>
            <person name="Shi Q."/>
            <person name="Liu S."/>
            <person name="Cho W.K."/>
            <person name="Kim J.Y."/>
            <person name="Xu Y."/>
            <person name="Heller-Uszynska K."/>
            <person name="Miao H."/>
            <person name="Cheng Z."/>
            <person name="Zhang S."/>
            <person name="Wu J."/>
            <person name="Yang Y."/>
            <person name="Kang H."/>
            <person name="Li M."/>
            <person name="Liang H."/>
            <person name="Ren X."/>
            <person name="Shi Z."/>
            <person name="Wen M."/>
            <person name="Jian M."/>
            <person name="Yang H."/>
            <person name="Zhang G."/>
            <person name="Yang Z."/>
            <person name="Chen R."/>
            <person name="Liu S."/>
            <person name="Li J."/>
            <person name="Ma L."/>
            <person name="Liu H."/>
            <person name="Zhou Y."/>
            <person name="Zhao J."/>
            <person name="Fang X."/>
            <person name="Li G."/>
            <person name="Fang L."/>
            <person name="Li Y."/>
            <person name="Liu D."/>
            <person name="Zheng H."/>
            <person name="Zhang Y."/>
            <person name="Qin N."/>
            <person name="Li Z."/>
            <person name="Yang G."/>
            <person name="Yang S."/>
            <person name="Bolund L."/>
            <person name="Kristiansen K."/>
            <person name="Zheng H."/>
            <person name="Li S."/>
            <person name="Zhang X."/>
            <person name="Yang H."/>
            <person name="Wang J."/>
            <person name="Sun R."/>
            <person name="Zhang B."/>
            <person name="Jiang S."/>
            <person name="Wang J."/>
            <person name="Du Y."/>
            <person name="Li S."/>
        </authorList>
    </citation>
    <scope>NUCLEOTIDE SEQUENCE [LARGE SCALE GENOMIC DNA]</scope>
    <source>
        <strain evidence="2">cv. 9930</strain>
        <tissue evidence="1">Leaf</tissue>
    </source>
</reference>
<gene>
    <name evidence="1" type="ORF">Csa_004644</name>
</gene>
<dbReference type="EMBL" id="ACHR03000076">
    <property type="protein sequence ID" value="KAE8637162.1"/>
    <property type="molecule type" value="Genomic_DNA"/>
</dbReference>
<reference evidence="1 2" key="2">
    <citation type="journal article" date="2009" name="PLoS ONE">
        <title>An integrated genetic and cytogenetic map of the cucumber genome.</title>
        <authorList>
            <person name="Ren Y."/>
            <person name="Zhang Z."/>
            <person name="Liu J."/>
            <person name="Staub J.E."/>
            <person name="Han Y."/>
            <person name="Cheng Z."/>
            <person name="Li X."/>
            <person name="Lu J."/>
            <person name="Miao H."/>
            <person name="Kang H."/>
            <person name="Xie B."/>
            <person name="Gu X."/>
            <person name="Wang X."/>
            <person name="Du Y."/>
            <person name="Jin W."/>
            <person name="Huang S."/>
        </authorList>
    </citation>
    <scope>NUCLEOTIDE SEQUENCE [LARGE SCALE GENOMIC DNA]</scope>
    <source>
        <strain evidence="2">cv. 9930</strain>
        <tissue evidence="1">Leaf</tissue>
    </source>
</reference>
<evidence type="ECO:0000313" key="2">
    <source>
        <dbReference type="Proteomes" id="UP000029981"/>
    </source>
</evidence>
<reference evidence="1 2" key="4">
    <citation type="journal article" date="2011" name="BMC Genomics">
        <title>RNA-Seq improves annotation of protein-coding genes in the cucumber genome.</title>
        <authorList>
            <person name="Li Z."/>
            <person name="Zhang Z."/>
            <person name="Yan P."/>
            <person name="Huang S."/>
            <person name="Fei Z."/>
            <person name="Lin K."/>
        </authorList>
    </citation>
    <scope>NUCLEOTIDE SEQUENCE [LARGE SCALE GENOMIC DNA]</scope>
    <source>
        <strain evidence="2">cv. 9930</strain>
        <tissue evidence="1">Leaf</tissue>
    </source>
</reference>